<keyword evidence="3" id="KW-1185">Reference proteome</keyword>
<evidence type="ECO:0000313" key="3">
    <source>
        <dbReference type="Proteomes" id="UP000678499"/>
    </source>
</evidence>
<dbReference type="EMBL" id="OA883641">
    <property type="protein sequence ID" value="CAD7279357.1"/>
    <property type="molecule type" value="Genomic_DNA"/>
</dbReference>
<reference evidence="2" key="1">
    <citation type="submission" date="2020-11" db="EMBL/GenBank/DDBJ databases">
        <authorList>
            <person name="Tran Van P."/>
        </authorList>
    </citation>
    <scope>NUCLEOTIDE SEQUENCE</scope>
</reference>
<feature type="compositionally biased region" description="Basic and acidic residues" evidence="1">
    <location>
        <begin position="1"/>
        <end position="11"/>
    </location>
</feature>
<evidence type="ECO:0000256" key="1">
    <source>
        <dbReference type="SAM" id="MobiDB-lite"/>
    </source>
</evidence>
<sequence length="95" mass="10709">MTSKLGDELRAPHRTNPFRKTATFSGKEARSHRTVCSASTVVNQKFTVSLMDGIRAVHQQLKIYKDATLMPTGKNIRRKGQRHLTDPATEKDNET</sequence>
<feature type="region of interest" description="Disordered" evidence="1">
    <location>
        <begin position="1"/>
        <end position="31"/>
    </location>
</feature>
<proteinExistence type="predicted"/>
<protein>
    <submittedName>
        <fullName evidence="2">Uncharacterized protein</fullName>
    </submittedName>
</protein>
<feature type="compositionally biased region" description="Basic and acidic residues" evidence="1">
    <location>
        <begin position="83"/>
        <end position="95"/>
    </location>
</feature>
<feature type="region of interest" description="Disordered" evidence="1">
    <location>
        <begin position="73"/>
        <end position="95"/>
    </location>
</feature>
<evidence type="ECO:0000313" key="2">
    <source>
        <dbReference type="EMBL" id="CAD7279357.1"/>
    </source>
</evidence>
<name>A0A7R9GE90_9CRUS</name>
<dbReference type="Proteomes" id="UP000678499">
    <property type="component" value="Unassembled WGS sequence"/>
</dbReference>
<organism evidence="2">
    <name type="scientific">Notodromas monacha</name>
    <dbReference type="NCBI Taxonomy" id="399045"/>
    <lineage>
        <taxon>Eukaryota</taxon>
        <taxon>Metazoa</taxon>
        <taxon>Ecdysozoa</taxon>
        <taxon>Arthropoda</taxon>
        <taxon>Crustacea</taxon>
        <taxon>Oligostraca</taxon>
        <taxon>Ostracoda</taxon>
        <taxon>Podocopa</taxon>
        <taxon>Podocopida</taxon>
        <taxon>Cypridocopina</taxon>
        <taxon>Cypridoidea</taxon>
        <taxon>Cyprididae</taxon>
        <taxon>Notodromas</taxon>
    </lineage>
</organism>
<dbReference type="EMBL" id="CAJPEX010001604">
    <property type="protein sequence ID" value="CAG0919509.1"/>
    <property type="molecule type" value="Genomic_DNA"/>
</dbReference>
<gene>
    <name evidence="2" type="ORF">NMOB1V02_LOCUS7030</name>
</gene>
<accession>A0A7R9GE90</accession>
<dbReference type="AlphaFoldDB" id="A0A7R9GE90"/>